<proteinExistence type="predicted"/>
<accession>A0A6J4VAV8</accession>
<sequence>CRPEPVSDRGPVRPDPYTPRRIRPTAPRTVNPEASCR</sequence>
<dbReference type="AlphaFoldDB" id="A0A6J4VAV8"/>
<feature type="region of interest" description="Disordered" evidence="1">
    <location>
        <begin position="1"/>
        <end position="37"/>
    </location>
</feature>
<evidence type="ECO:0000256" key="1">
    <source>
        <dbReference type="SAM" id="MobiDB-lite"/>
    </source>
</evidence>
<feature type="non-terminal residue" evidence="2">
    <location>
        <position position="37"/>
    </location>
</feature>
<dbReference type="EMBL" id="CADCWF010000276">
    <property type="protein sequence ID" value="CAA9573759.1"/>
    <property type="molecule type" value="Genomic_DNA"/>
</dbReference>
<name>A0A6J4VAV8_9BACT</name>
<gene>
    <name evidence="2" type="ORF">AVDCRST_MAG59-3867</name>
</gene>
<protein>
    <submittedName>
        <fullName evidence="2">Uncharacterized protein</fullName>
    </submittedName>
</protein>
<feature type="compositionally biased region" description="Basic and acidic residues" evidence="1">
    <location>
        <begin position="1"/>
        <end position="12"/>
    </location>
</feature>
<reference evidence="2" key="1">
    <citation type="submission" date="2020-02" db="EMBL/GenBank/DDBJ databases">
        <authorList>
            <person name="Meier V. D."/>
        </authorList>
    </citation>
    <scope>NUCLEOTIDE SEQUENCE</scope>
    <source>
        <strain evidence="2">AVDCRST_MAG59</strain>
    </source>
</reference>
<organism evidence="2">
    <name type="scientific">uncultured Thermomicrobiales bacterium</name>
    <dbReference type="NCBI Taxonomy" id="1645740"/>
    <lineage>
        <taxon>Bacteria</taxon>
        <taxon>Pseudomonadati</taxon>
        <taxon>Thermomicrobiota</taxon>
        <taxon>Thermomicrobia</taxon>
        <taxon>Thermomicrobiales</taxon>
        <taxon>environmental samples</taxon>
    </lineage>
</organism>
<evidence type="ECO:0000313" key="2">
    <source>
        <dbReference type="EMBL" id="CAA9573759.1"/>
    </source>
</evidence>
<feature type="non-terminal residue" evidence="2">
    <location>
        <position position="1"/>
    </location>
</feature>